<dbReference type="STRING" id="1035707.SAMN05216552_1002113"/>
<keyword evidence="2 3" id="KW-0732">Signal</keyword>
<dbReference type="RefSeq" id="WP_177306908.1">
    <property type="nucleotide sequence ID" value="NZ_FPBO01000002.1"/>
</dbReference>
<feature type="domain" description="Leucine-binding protein" evidence="4">
    <location>
        <begin position="21"/>
        <end position="360"/>
    </location>
</feature>
<protein>
    <submittedName>
        <fullName evidence="5">Amino acid/amide ABC transporter substrate-binding protein, HAAT family</fullName>
    </submittedName>
</protein>
<sequence>MHYVFLMMLSLMAAAAQAVEPVKIGVSLSLTGKYAELGRMSQNAYKLWETDINRQNGLLGRPVRVMVVDDKSDAQIAKEIYRRLIEEDKVDLIFGPYSSEITQAVLPITDKHRSPMLVAGAAADKLWQQNSRYIFGVYVGAKRYAVSFLELLASSDINTVALVSADEIFSKDVADGTKVWAGRFGLNVVHSEVFKTGDSNLDEALLRAKKSGAQALMVCGHFDESINAQLALKRIGWHPRAVYSTVGPVLQKYRDVLKADSEYVFAPSQWEPSVPFPGAKDFAAKYQQSFNVMPSYHAANAYAVGQILEAAVNKAASLDREKIRNVLSSLDAMTIIGRYGVDGAGKQVRHFALTVQLQNGKKEIVAPKELMTAKPIWK</sequence>
<dbReference type="Gene3D" id="3.40.50.2300">
    <property type="match status" value="2"/>
</dbReference>
<evidence type="ECO:0000256" key="1">
    <source>
        <dbReference type="ARBA" id="ARBA00010062"/>
    </source>
</evidence>
<dbReference type="PANTHER" id="PTHR30483:SF37">
    <property type="entry name" value="ABC TRANSPORTER SUBSTRATE-BINDING PROTEIN"/>
    <property type="match status" value="1"/>
</dbReference>
<dbReference type="Pfam" id="PF13458">
    <property type="entry name" value="Peripla_BP_6"/>
    <property type="match status" value="1"/>
</dbReference>
<evidence type="ECO:0000313" key="5">
    <source>
        <dbReference type="EMBL" id="SFU36776.1"/>
    </source>
</evidence>
<dbReference type="Proteomes" id="UP000199391">
    <property type="component" value="Unassembled WGS sequence"/>
</dbReference>
<reference evidence="6" key="1">
    <citation type="submission" date="2016-10" db="EMBL/GenBank/DDBJ databases">
        <authorList>
            <person name="Varghese N."/>
            <person name="Submissions S."/>
        </authorList>
    </citation>
    <scope>NUCLEOTIDE SEQUENCE [LARGE SCALE GENOMIC DNA]</scope>
    <source>
        <strain evidence="6">CGMCC 1.11014</strain>
    </source>
</reference>
<proteinExistence type="inferred from homology"/>
<evidence type="ECO:0000313" key="6">
    <source>
        <dbReference type="Proteomes" id="UP000199391"/>
    </source>
</evidence>
<name>A0A1I7FL64_9BURK</name>
<dbReference type="SUPFAM" id="SSF53822">
    <property type="entry name" value="Periplasmic binding protein-like I"/>
    <property type="match status" value="1"/>
</dbReference>
<dbReference type="EMBL" id="FPBO01000002">
    <property type="protein sequence ID" value="SFU36776.1"/>
    <property type="molecule type" value="Genomic_DNA"/>
</dbReference>
<evidence type="ECO:0000256" key="3">
    <source>
        <dbReference type="SAM" id="SignalP"/>
    </source>
</evidence>
<feature type="chain" id="PRO_5011613633" evidence="3">
    <location>
        <begin position="19"/>
        <end position="378"/>
    </location>
</feature>
<dbReference type="CDD" id="cd06338">
    <property type="entry name" value="PBP1_ABC_ligand_binding-like"/>
    <property type="match status" value="1"/>
</dbReference>
<dbReference type="InterPro" id="IPR051010">
    <property type="entry name" value="BCAA_transport"/>
</dbReference>
<keyword evidence="6" id="KW-1185">Reference proteome</keyword>
<comment type="similarity">
    <text evidence="1">Belongs to the leucine-binding protein family.</text>
</comment>
<feature type="signal peptide" evidence="3">
    <location>
        <begin position="1"/>
        <end position="18"/>
    </location>
</feature>
<dbReference type="PANTHER" id="PTHR30483">
    <property type="entry name" value="LEUCINE-SPECIFIC-BINDING PROTEIN"/>
    <property type="match status" value="1"/>
</dbReference>
<gene>
    <name evidence="5" type="ORF">SAMN05216552_1002113</name>
</gene>
<dbReference type="InterPro" id="IPR028081">
    <property type="entry name" value="Leu-bd"/>
</dbReference>
<organism evidence="5 6">
    <name type="scientific">Pseudoduganella namucuonensis</name>
    <dbReference type="NCBI Taxonomy" id="1035707"/>
    <lineage>
        <taxon>Bacteria</taxon>
        <taxon>Pseudomonadati</taxon>
        <taxon>Pseudomonadota</taxon>
        <taxon>Betaproteobacteria</taxon>
        <taxon>Burkholderiales</taxon>
        <taxon>Oxalobacteraceae</taxon>
        <taxon>Telluria group</taxon>
        <taxon>Pseudoduganella</taxon>
    </lineage>
</organism>
<evidence type="ECO:0000256" key="2">
    <source>
        <dbReference type="ARBA" id="ARBA00022729"/>
    </source>
</evidence>
<dbReference type="AlphaFoldDB" id="A0A1I7FL64"/>
<evidence type="ECO:0000259" key="4">
    <source>
        <dbReference type="Pfam" id="PF13458"/>
    </source>
</evidence>
<dbReference type="InterPro" id="IPR028082">
    <property type="entry name" value="Peripla_BP_I"/>
</dbReference>
<accession>A0A1I7FL64</accession>